<feature type="domain" description="HDOD" evidence="2">
    <location>
        <begin position="199"/>
        <end position="386"/>
    </location>
</feature>
<sequence length="403" mass="46541">MEVYAARQPIFDRNMNTYGYELLYRRSSNNYYEGNDDQQATAELINNAFLVIQLNDLTGGTKAFINFSEELLVNEIPLLLPKDSIVVEILERVKPTADVIRACRNLKNNGYMLALDDFVFDETYEPLLGIADLIKVEYPAVKPDKQRQMISSYKSKYPLRFLAEKIETREQFQTALDAGYDLFQGYFFSKPVIVKGKEIGGLHASILQIVNELSKDEPNYQPIAEIIERDLGLSYKLLKIANSVAYGSRKQIYSIKQALVRFGIEEIKKWMYLLLLQEKQNADNQELVKTSLIRGKLMELLAIELGMKQKHFEFFLTGMFASIDVLLRRPMAQIVQELPFTGEVRDALLGQDNVFRQVLDAALDLEAADWERLDNRPLMKALHKETVMKLYIQSLKWVMEMHH</sequence>
<dbReference type="SMART" id="SM00052">
    <property type="entry name" value="EAL"/>
    <property type="match status" value="1"/>
</dbReference>
<evidence type="ECO:0000259" key="2">
    <source>
        <dbReference type="PROSITE" id="PS51833"/>
    </source>
</evidence>
<dbReference type="SUPFAM" id="SSF109604">
    <property type="entry name" value="HD-domain/PDEase-like"/>
    <property type="match status" value="1"/>
</dbReference>
<evidence type="ECO:0000313" key="4">
    <source>
        <dbReference type="Proteomes" id="UP000293142"/>
    </source>
</evidence>
<comment type="caution">
    <text evidence="3">The sequence shown here is derived from an EMBL/GenBank/DDBJ whole genome shotgun (WGS) entry which is preliminary data.</text>
</comment>
<dbReference type="Pfam" id="PF08668">
    <property type="entry name" value="HDOD"/>
    <property type="match status" value="1"/>
</dbReference>
<dbReference type="InterPro" id="IPR013976">
    <property type="entry name" value="HDOD"/>
</dbReference>
<accession>A0A4Q9DUF0</accession>
<organism evidence="3 4">
    <name type="scientific">Paenibacillus thalictri</name>
    <dbReference type="NCBI Taxonomy" id="2527873"/>
    <lineage>
        <taxon>Bacteria</taxon>
        <taxon>Bacillati</taxon>
        <taxon>Bacillota</taxon>
        <taxon>Bacilli</taxon>
        <taxon>Bacillales</taxon>
        <taxon>Paenibacillaceae</taxon>
        <taxon>Paenibacillus</taxon>
    </lineage>
</organism>
<dbReference type="AlphaFoldDB" id="A0A4Q9DUF0"/>
<dbReference type="InterPro" id="IPR014408">
    <property type="entry name" value="dGMP_Pdiesterase_EAL/HD-GYP"/>
</dbReference>
<protein>
    <submittedName>
        <fullName evidence="3">HDOD domain-containing protein</fullName>
    </submittedName>
</protein>
<dbReference type="PROSITE" id="PS50883">
    <property type="entry name" value="EAL"/>
    <property type="match status" value="1"/>
</dbReference>
<dbReference type="PIRSF" id="PIRSF003180">
    <property type="entry name" value="DiGMPpdiest_YuxH"/>
    <property type="match status" value="1"/>
</dbReference>
<gene>
    <name evidence="3" type="ORF">EYB31_11415</name>
</gene>
<evidence type="ECO:0000259" key="1">
    <source>
        <dbReference type="PROSITE" id="PS50883"/>
    </source>
</evidence>
<dbReference type="Gene3D" id="3.20.20.450">
    <property type="entry name" value="EAL domain"/>
    <property type="match status" value="1"/>
</dbReference>
<name>A0A4Q9DUF0_9BACL</name>
<dbReference type="PANTHER" id="PTHR33525">
    <property type="match status" value="1"/>
</dbReference>
<dbReference type="Pfam" id="PF00563">
    <property type="entry name" value="EAL"/>
    <property type="match status" value="1"/>
</dbReference>
<reference evidence="3 4" key="1">
    <citation type="submission" date="2019-02" db="EMBL/GenBank/DDBJ databases">
        <title>Paenibacillus sp. nov., isolated from surface-sterilized tissue of Thalictrum simplex L.</title>
        <authorList>
            <person name="Tuo L."/>
        </authorList>
    </citation>
    <scope>NUCLEOTIDE SEQUENCE [LARGE SCALE GENOMIC DNA]</scope>
    <source>
        <strain evidence="3 4">N2SHLJ1</strain>
    </source>
</reference>
<dbReference type="PANTHER" id="PTHR33525:SF4">
    <property type="entry name" value="CYCLIC DI-GMP PHOSPHODIESTERASE CDGJ"/>
    <property type="match status" value="1"/>
</dbReference>
<dbReference type="OrthoDB" id="581425at2"/>
<evidence type="ECO:0000313" key="3">
    <source>
        <dbReference type="EMBL" id="TBL79510.1"/>
    </source>
</evidence>
<dbReference type="InterPro" id="IPR001633">
    <property type="entry name" value="EAL_dom"/>
</dbReference>
<dbReference type="RefSeq" id="WP_131013456.1">
    <property type="nucleotide sequence ID" value="NZ_SIRE01000007.1"/>
</dbReference>
<dbReference type="InterPro" id="IPR035919">
    <property type="entry name" value="EAL_sf"/>
</dbReference>
<proteinExistence type="predicted"/>
<dbReference type="Gene3D" id="1.10.3210.10">
    <property type="entry name" value="Hypothetical protein af1432"/>
    <property type="match status" value="1"/>
</dbReference>
<feature type="domain" description="EAL" evidence="1">
    <location>
        <begin position="1"/>
        <end position="205"/>
    </location>
</feature>
<dbReference type="Proteomes" id="UP000293142">
    <property type="component" value="Unassembled WGS sequence"/>
</dbReference>
<dbReference type="SUPFAM" id="SSF141868">
    <property type="entry name" value="EAL domain-like"/>
    <property type="match status" value="1"/>
</dbReference>
<dbReference type="InterPro" id="IPR052340">
    <property type="entry name" value="RNase_Y/CdgJ"/>
</dbReference>
<dbReference type="PROSITE" id="PS51833">
    <property type="entry name" value="HDOD"/>
    <property type="match status" value="1"/>
</dbReference>
<dbReference type="EMBL" id="SIRE01000007">
    <property type="protein sequence ID" value="TBL79510.1"/>
    <property type="molecule type" value="Genomic_DNA"/>
</dbReference>
<keyword evidence="4" id="KW-1185">Reference proteome</keyword>